<feature type="compositionally biased region" description="Basic and acidic residues" evidence="1">
    <location>
        <begin position="18"/>
        <end position="30"/>
    </location>
</feature>
<dbReference type="GeneID" id="74896940"/>
<gene>
    <name evidence="2" type="ORF">ANIA_11339</name>
</gene>
<dbReference type="Proteomes" id="UP000000560">
    <property type="component" value="Chromosome VII"/>
</dbReference>
<dbReference type="AlphaFoldDB" id="C8VNY2"/>
<keyword evidence="3" id="KW-1185">Reference proteome</keyword>
<dbReference type="InParanoid" id="C8VNY2"/>
<dbReference type="RefSeq" id="XP_050468885.1">
    <property type="nucleotide sequence ID" value="XM_050613043.1"/>
</dbReference>
<reference evidence="3" key="1">
    <citation type="journal article" date="2005" name="Nature">
        <title>Sequencing of Aspergillus nidulans and comparative analysis with A. fumigatus and A. oryzae.</title>
        <authorList>
            <person name="Galagan J.E."/>
            <person name="Calvo S.E."/>
            <person name="Cuomo C."/>
            <person name="Ma L.J."/>
            <person name="Wortman J.R."/>
            <person name="Batzoglou S."/>
            <person name="Lee S.I."/>
            <person name="Basturkmen M."/>
            <person name="Spevak C.C."/>
            <person name="Clutterbuck J."/>
            <person name="Kapitonov V."/>
            <person name="Jurka J."/>
            <person name="Scazzocchio C."/>
            <person name="Farman M."/>
            <person name="Butler J."/>
            <person name="Purcell S."/>
            <person name="Harris S."/>
            <person name="Braus G.H."/>
            <person name="Draht O."/>
            <person name="Busch S."/>
            <person name="D'Enfert C."/>
            <person name="Bouchier C."/>
            <person name="Goldman G.H."/>
            <person name="Bell-Pedersen D."/>
            <person name="Griffiths-Jones S."/>
            <person name="Doonan J.H."/>
            <person name="Yu J."/>
            <person name="Vienken K."/>
            <person name="Pain A."/>
            <person name="Freitag M."/>
            <person name="Selker E.U."/>
            <person name="Archer D.B."/>
            <person name="Penalva M.A."/>
            <person name="Oakley B.R."/>
            <person name="Momany M."/>
            <person name="Tanaka T."/>
            <person name="Kumagai T."/>
            <person name="Asai K."/>
            <person name="Machida M."/>
            <person name="Nierman W.C."/>
            <person name="Denning D.W."/>
            <person name="Caddick M."/>
            <person name="Hynes M."/>
            <person name="Paoletti M."/>
            <person name="Fischer R."/>
            <person name="Miller B."/>
            <person name="Dyer P."/>
            <person name="Sachs M.S."/>
            <person name="Osmani S.A."/>
            <person name="Birren B.W."/>
        </authorList>
    </citation>
    <scope>NUCLEOTIDE SEQUENCE [LARGE SCALE GENOMIC DNA]</scope>
    <source>
        <strain evidence="3">FGSC A4 / ATCC 38163 / CBS 112.46 / NRRL 194 / M139</strain>
    </source>
</reference>
<proteinExistence type="predicted"/>
<organism evidence="2 3">
    <name type="scientific">Emericella nidulans (strain FGSC A4 / ATCC 38163 / CBS 112.46 / NRRL 194 / M139)</name>
    <name type="common">Aspergillus nidulans</name>
    <dbReference type="NCBI Taxonomy" id="227321"/>
    <lineage>
        <taxon>Eukaryota</taxon>
        <taxon>Fungi</taxon>
        <taxon>Dikarya</taxon>
        <taxon>Ascomycota</taxon>
        <taxon>Pezizomycotina</taxon>
        <taxon>Eurotiomycetes</taxon>
        <taxon>Eurotiomycetidae</taxon>
        <taxon>Eurotiales</taxon>
        <taxon>Aspergillaceae</taxon>
        <taxon>Aspergillus</taxon>
        <taxon>Aspergillus subgen. Nidulantes</taxon>
    </lineage>
</organism>
<evidence type="ECO:0000256" key="1">
    <source>
        <dbReference type="SAM" id="MobiDB-lite"/>
    </source>
</evidence>
<feature type="region of interest" description="Disordered" evidence="1">
    <location>
        <begin position="1"/>
        <end position="52"/>
    </location>
</feature>
<reference evidence="3" key="2">
    <citation type="journal article" date="2009" name="Fungal Genet. Biol.">
        <title>The 2008 update of the Aspergillus nidulans genome annotation: a community effort.</title>
        <authorList>
            <person name="Wortman J.R."/>
            <person name="Gilsenan J.M."/>
            <person name="Joardar V."/>
            <person name="Deegan J."/>
            <person name="Clutterbuck J."/>
            <person name="Andersen M.R."/>
            <person name="Archer D."/>
            <person name="Bencina M."/>
            <person name="Braus G."/>
            <person name="Coutinho P."/>
            <person name="von Dohren H."/>
            <person name="Doonan J."/>
            <person name="Driessen A.J."/>
            <person name="Durek P."/>
            <person name="Espeso E."/>
            <person name="Fekete E."/>
            <person name="Flipphi M."/>
            <person name="Estrada C.G."/>
            <person name="Geysens S."/>
            <person name="Goldman G."/>
            <person name="de Groot P.W."/>
            <person name="Hansen K."/>
            <person name="Harris S.D."/>
            <person name="Heinekamp T."/>
            <person name="Helmstaedt K."/>
            <person name="Henrissat B."/>
            <person name="Hofmann G."/>
            <person name="Homan T."/>
            <person name="Horio T."/>
            <person name="Horiuchi H."/>
            <person name="James S."/>
            <person name="Jones M."/>
            <person name="Karaffa L."/>
            <person name="Karanyi Z."/>
            <person name="Kato M."/>
            <person name="Keller N."/>
            <person name="Kelly D.E."/>
            <person name="Kiel J.A."/>
            <person name="Kim J.M."/>
            <person name="van der Klei I.J."/>
            <person name="Klis F.M."/>
            <person name="Kovalchuk A."/>
            <person name="Krasevec N."/>
            <person name="Kubicek C.P."/>
            <person name="Liu B."/>
            <person name="Maccabe A."/>
            <person name="Meyer V."/>
            <person name="Mirabito P."/>
            <person name="Miskei M."/>
            <person name="Mos M."/>
            <person name="Mullins J."/>
            <person name="Nelson D.R."/>
            <person name="Nielsen J."/>
            <person name="Oakley B.R."/>
            <person name="Osmani S.A."/>
            <person name="Pakula T."/>
            <person name="Paszewski A."/>
            <person name="Paulsen I."/>
            <person name="Pilsyk S."/>
            <person name="Pocsi I."/>
            <person name="Punt P.J."/>
            <person name="Ram A.F."/>
            <person name="Ren Q."/>
            <person name="Robellet X."/>
            <person name="Robson G."/>
            <person name="Seiboth B."/>
            <person name="van Solingen P."/>
            <person name="Specht T."/>
            <person name="Sun J."/>
            <person name="Taheri-Talesh N."/>
            <person name="Takeshita N."/>
            <person name="Ussery D."/>
            <person name="vanKuyk P.A."/>
            <person name="Visser H."/>
            <person name="van de Vondervoort P.J."/>
            <person name="de Vries R.P."/>
            <person name="Walton J."/>
            <person name="Xiang X."/>
            <person name="Xiong Y."/>
            <person name="Zeng A.P."/>
            <person name="Brandt B.W."/>
            <person name="Cornell M.J."/>
            <person name="van den Hondel C.A."/>
            <person name="Visser J."/>
            <person name="Oliver S.G."/>
            <person name="Turner G."/>
        </authorList>
    </citation>
    <scope>GENOME REANNOTATION</scope>
    <source>
        <strain evidence="3">FGSC A4 / ATCC 38163 / CBS 112.46 / NRRL 194 / M139</strain>
    </source>
</reference>
<protein>
    <submittedName>
        <fullName evidence="2">Uncharacterized protein</fullName>
    </submittedName>
</protein>
<sequence>MRLRTRLGSLRRYPFLDNPRDRDDSDEQRWDSATAPGFQYNSSKKGGMSPRV</sequence>
<dbReference type="EMBL" id="BN001307">
    <property type="protein sequence ID" value="CBF86813.1"/>
    <property type="molecule type" value="Genomic_DNA"/>
</dbReference>
<dbReference type="KEGG" id="ani:ANIA_11339"/>
<accession>C8VNY2</accession>
<name>C8VNY2_EMENI</name>
<dbReference type="HOGENOM" id="CLU_3087216_0_0_1"/>
<evidence type="ECO:0000313" key="3">
    <source>
        <dbReference type="Proteomes" id="UP000000560"/>
    </source>
</evidence>
<evidence type="ECO:0000313" key="2">
    <source>
        <dbReference type="EMBL" id="CBF86813.1"/>
    </source>
</evidence>